<dbReference type="EC" id="6.1.1.9" evidence="1"/>
<feature type="domain" description="N-acetyltransferase" evidence="9">
    <location>
        <begin position="531"/>
        <end position="700"/>
    </location>
</feature>
<dbReference type="PROSITE" id="PS51186">
    <property type="entry name" value="GNAT"/>
    <property type="match status" value="1"/>
</dbReference>
<evidence type="ECO:0000256" key="3">
    <source>
        <dbReference type="ARBA" id="ARBA00022741"/>
    </source>
</evidence>
<dbReference type="EMBL" id="RFKV01000102">
    <property type="protein sequence ID" value="RMD76745.1"/>
    <property type="molecule type" value="Genomic_DNA"/>
</dbReference>
<dbReference type="InterPro" id="IPR002300">
    <property type="entry name" value="aa-tRNA-synth_Ia"/>
</dbReference>
<comment type="caution">
    <text evidence="10">The sequence shown here is derived from an EMBL/GenBank/DDBJ whole genome shotgun (WGS) entry which is preliminary data.</text>
</comment>
<sequence length="1073" mass="124527">MALPDKQYDSRQVEPEVLRFWLESGAYKSSNDLTKDPWTLVCPPPNAYARPHIGNISGYGFQDAMARYQRMRNKNVLVLPGKDHAGLEGEAVFVREVLEKQGRSKFDMSREDFYSMMMDFFKKNMEMARTDEMKIGLSADFDKDTFTLDPDVVNIVLDTFIEMYRKGMIYKGVRIVNWDPKAKTAVADNQVSYVDAVTPFYYFKYSVGEPDLRALELKRRYAGNRVEWKSINCTSEKGLNLPYLAGKLNDIDVFGIGYEYKYQNEPSLFGKVIGVMMRIDKTPGLVVVNDEKTDILPSDQLKDVFLYESRFSAGSHIILFDQYPEDEYYKNGFIIGTVRPETIFADTAIACNPSDARYTKFIGKKIEVEFLGKKKKLSFISDYLVDKYFGTGLLKITPAHSNEDWEIAMRNKESCFPPVQVIGYDLKLNSLVGEDYAGLSIEEARRKLKRDMQLHGNLVWVDENYKNRIKISERTKAPIEPLLSSQWYLSYDVPVGKGGKTLRQAAIDMVVGVLEKRRIEQYEESRRNLDIDFIEPSQSDIDEMLKIFEEGIDSDSGLGKDNGIKMTDSSGKDLEIVYYASNIDLFKLKDNVSNIEIFCLLAKQRDKILGWVSGDVQEELKTVRNINIFVLKEFRSKNVDDLLMAEFIRRFGKDYNLETSIINQDRIINFFRKFGFTILPNLTTSEIAERDKIKMWRSANLGSDSVGLVHVHPENMIPKFIHWMENLRDWAISRSLWWGYRLPVWYNGRPIEKLDNDGMLREYLIKENGEEVLLDYSNEDHMRVQKDCPGVGWYQDECVLDTWFSSGQWVYAILQKHGLIKTRFPTDVLVSAHDILENWDSRMMMFSYFKHGKVPFRHLFLTGLVLGKDGQKMSKSRGNILDMDEITEKYGTDAVRLSFFYQNSAGSNYAITDDKLKNFKQYVNKIWNASKFVLKSFSDSTDQPFKKAVETLDFSKKLIDHIQSVRSNVVKNIESYEFGRATDTLYREFWHTFCDVFIEESKKYLNPTLDKKTKKILSYPDPAHKKEVSNLMVYVLKIYLKLLHPFIPFITQRIWFEVPLEGGETKIIFYSDI</sequence>
<evidence type="ECO:0000259" key="9">
    <source>
        <dbReference type="PROSITE" id="PS51186"/>
    </source>
</evidence>
<dbReference type="InterPro" id="IPR002303">
    <property type="entry name" value="Valyl-tRNA_ligase"/>
</dbReference>
<dbReference type="InterPro" id="IPR009008">
    <property type="entry name" value="Val/Leu/Ile-tRNA-synth_edit"/>
</dbReference>
<dbReference type="Pfam" id="PF08264">
    <property type="entry name" value="Anticodon_1"/>
    <property type="match status" value="1"/>
</dbReference>
<evidence type="ECO:0000256" key="8">
    <source>
        <dbReference type="ARBA" id="ARBA00047552"/>
    </source>
</evidence>
<evidence type="ECO:0000256" key="4">
    <source>
        <dbReference type="ARBA" id="ARBA00022840"/>
    </source>
</evidence>
<dbReference type="GO" id="GO:0004832">
    <property type="term" value="F:valine-tRNA ligase activity"/>
    <property type="evidence" value="ECO:0007669"/>
    <property type="project" value="UniProtKB-EC"/>
</dbReference>
<name>A0A3M0Z1A8_9BACT</name>
<dbReference type="SUPFAM" id="SSF52374">
    <property type="entry name" value="Nucleotidylyl transferase"/>
    <property type="match status" value="1"/>
</dbReference>
<evidence type="ECO:0000313" key="11">
    <source>
        <dbReference type="Proteomes" id="UP000269410"/>
    </source>
</evidence>
<dbReference type="SUPFAM" id="SSF55729">
    <property type="entry name" value="Acyl-CoA N-acyltransferases (Nat)"/>
    <property type="match status" value="1"/>
</dbReference>
<dbReference type="InterPro" id="IPR000182">
    <property type="entry name" value="GNAT_dom"/>
</dbReference>
<dbReference type="Gene3D" id="1.10.730.10">
    <property type="entry name" value="Isoleucyl-tRNA Synthetase, Domain 1"/>
    <property type="match status" value="1"/>
</dbReference>
<dbReference type="GO" id="GO:0005829">
    <property type="term" value="C:cytosol"/>
    <property type="evidence" value="ECO:0007669"/>
    <property type="project" value="TreeGrafter"/>
</dbReference>
<protein>
    <recommendedName>
        <fullName evidence="1">valine--tRNA ligase</fullName>
        <ecNumber evidence="1">6.1.1.9</ecNumber>
    </recommendedName>
    <alternativeName>
        <fullName evidence="7">Valyl-tRNA synthetase</fullName>
    </alternativeName>
</protein>
<dbReference type="GO" id="GO:0002161">
    <property type="term" value="F:aminoacyl-tRNA deacylase activity"/>
    <property type="evidence" value="ECO:0007669"/>
    <property type="project" value="InterPro"/>
</dbReference>
<dbReference type="GO" id="GO:0005524">
    <property type="term" value="F:ATP binding"/>
    <property type="evidence" value="ECO:0007669"/>
    <property type="project" value="UniProtKB-KW"/>
</dbReference>
<dbReference type="PANTHER" id="PTHR11946">
    <property type="entry name" value="VALYL-TRNA SYNTHETASES"/>
    <property type="match status" value="1"/>
</dbReference>
<dbReference type="Gene3D" id="3.40.630.30">
    <property type="match status" value="1"/>
</dbReference>
<dbReference type="SUPFAM" id="SSF50677">
    <property type="entry name" value="ValRS/IleRS/LeuRS editing domain"/>
    <property type="match status" value="1"/>
</dbReference>
<reference evidence="10 11" key="1">
    <citation type="submission" date="2018-10" db="EMBL/GenBank/DDBJ databases">
        <title>Thermophilic Lithotrophy and Phototrophy in an Intertidal, Iron-rich, Geothermal Spring.</title>
        <authorList>
            <person name="Ward L.M."/>
            <person name="Idei A."/>
            <person name="Nakagawa M."/>
            <person name="Ueno Y."/>
            <person name="Fischer W."/>
            <person name="Mcglynn S.E."/>
        </authorList>
    </citation>
    <scope>NUCLEOTIDE SEQUENCE [LARGE SCALE GENOMIC DNA]</scope>
    <source>
        <strain evidence="10">J137</strain>
    </source>
</reference>
<dbReference type="InterPro" id="IPR016181">
    <property type="entry name" value="Acyl_CoA_acyltransferase"/>
</dbReference>
<organism evidence="10 11">
    <name type="scientific">Candidatus Dojkabacteria bacterium</name>
    <dbReference type="NCBI Taxonomy" id="2099670"/>
    <lineage>
        <taxon>Bacteria</taxon>
        <taxon>Candidatus Dojkabacteria</taxon>
    </lineage>
</organism>
<evidence type="ECO:0000256" key="6">
    <source>
        <dbReference type="ARBA" id="ARBA00023146"/>
    </source>
</evidence>
<evidence type="ECO:0000313" key="10">
    <source>
        <dbReference type="EMBL" id="RMD76745.1"/>
    </source>
</evidence>
<dbReference type="CDD" id="cd07962">
    <property type="entry name" value="Anticodon_Ia_Val"/>
    <property type="match status" value="1"/>
</dbReference>
<evidence type="ECO:0000256" key="7">
    <source>
        <dbReference type="ARBA" id="ARBA00029936"/>
    </source>
</evidence>
<evidence type="ECO:0000256" key="1">
    <source>
        <dbReference type="ARBA" id="ARBA00013169"/>
    </source>
</evidence>
<evidence type="ECO:0000256" key="5">
    <source>
        <dbReference type="ARBA" id="ARBA00022917"/>
    </source>
</evidence>
<dbReference type="GO" id="GO:0016747">
    <property type="term" value="F:acyltransferase activity, transferring groups other than amino-acyl groups"/>
    <property type="evidence" value="ECO:0007669"/>
    <property type="project" value="InterPro"/>
</dbReference>
<dbReference type="PRINTS" id="PR00986">
    <property type="entry name" value="TRNASYNTHVAL"/>
</dbReference>
<comment type="catalytic activity">
    <reaction evidence="8">
        <text>tRNA(Val) + L-valine + ATP = L-valyl-tRNA(Val) + AMP + diphosphate</text>
        <dbReference type="Rhea" id="RHEA:10704"/>
        <dbReference type="Rhea" id="RHEA-COMP:9672"/>
        <dbReference type="Rhea" id="RHEA-COMP:9708"/>
        <dbReference type="ChEBI" id="CHEBI:30616"/>
        <dbReference type="ChEBI" id="CHEBI:33019"/>
        <dbReference type="ChEBI" id="CHEBI:57762"/>
        <dbReference type="ChEBI" id="CHEBI:78442"/>
        <dbReference type="ChEBI" id="CHEBI:78537"/>
        <dbReference type="ChEBI" id="CHEBI:456215"/>
        <dbReference type="EC" id="6.1.1.9"/>
    </reaction>
</comment>
<keyword evidence="3" id="KW-0547">Nucleotide-binding</keyword>
<dbReference type="AlphaFoldDB" id="A0A3M0Z1A8"/>
<dbReference type="Gene3D" id="3.40.50.620">
    <property type="entry name" value="HUPs"/>
    <property type="match status" value="2"/>
</dbReference>
<keyword evidence="5" id="KW-0648">Protein biosynthesis</keyword>
<dbReference type="InterPro" id="IPR033705">
    <property type="entry name" value="Anticodon_Ia_Val"/>
</dbReference>
<dbReference type="InterPro" id="IPR014729">
    <property type="entry name" value="Rossmann-like_a/b/a_fold"/>
</dbReference>
<proteinExistence type="predicted"/>
<dbReference type="Gene3D" id="3.90.740.10">
    <property type="entry name" value="Valyl/Leucyl/Isoleucyl-tRNA synthetase, editing domain"/>
    <property type="match status" value="1"/>
</dbReference>
<dbReference type="Pfam" id="PF00133">
    <property type="entry name" value="tRNA-synt_1"/>
    <property type="match status" value="1"/>
</dbReference>
<dbReference type="InterPro" id="IPR013155">
    <property type="entry name" value="M/V/L/I-tRNA-synth_anticd-bd"/>
</dbReference>
<keyword evidence="4" id="KW-0067">ATP-binding</keyword>
<dbReference type="GO" id="GO:0006438">
    <property type="term" value="P:valyl-tRNA aminoacylation"/>
    <property type="evidence" value="ECO:0007669"/>
    <property type="project" value="InterPro"/>
</dbReference>
<dbReference type="InterPro" id="IPR009080">
    <property type="entry name" value="tRNAsynth_Ia_anticodon-bd"/>
</dbReference>
<dbReference type="Proteomes" id="UP000269410">
    <property type="component" value="Unassembled WGS sequence"/>
</dbReference>
<keyword evidence="6" id="KW-0030">Aminoacyl-tRNA synthetase</keyword>
<evidence type="ECO:0000256" key="2">
    <source>
        <dbReference type="ARBA" id="ARBA00022598"/>
    </source>
</evidence>
<accession>A0A3M0Z1A8</accession>
<gene>
    <name evidence="10" type="ORF">D6810_03085</name>
</gene>
<dbReference type="PANTHER" id="PTHR11946:SF93">
    <property type="entry name" value="VALINE--TRNA LIGASE, CHLOROPLASTIC_MITOCHONDRIAL 2"/>
    <property type="match status" value="1"/>
</dbReference>
<keyword evidence="2" id="KW-0436">Ligase</keyword>
<dbReference type="SUPFAM" id="SSF47323">
    <property type="entry name" value="Anticodon-binding domain of a subclass of class I aminoacyl-tRNA synthetases"/>
    <property type="match status" value="1"/>
</dbReference>